<evidence type="ECO:0000256" key="3">
    <source>
        <dbReference type="ARBA" id="ARBA00022917"/>
    </source>
</evidence>
<dbReference type="InterPro" id="IPR005139">
    <property type="entry name" value="PCRF"/>
</dbReference>
<protein>
    <recommendedName>
        <fullName evidence="4">Peptide chain release factor domain-containing protein</fullName>
    </recommendedName>
</protein>
<evidence type="ECO:0000256" key="2">
    <source>
        <dbReference type="ARBA" id="ARBA00022481"/>
    </source>
</evidence>
<dbReference type="PANTHER" id="PTHR43804">
    <property type="entry name" value="LD18447P"/>
    <property type="match status" value="1"/>
</dbReference>
<dbReference type="EMBL" id="PEXE01000030">
    <property type="protein sequence ID" value="PIU28457.1"/>
    <property type="molecule type" value="Genomic_DNA"/>
</dbReference>
<sequence length="229" mass="26125">MDLQTVYLETRGATGGDEAKIWAEDLYRMYYRFAVRRGWKVFPIDEATLKISGPNAFNELKNESGVHRVQRIPTTERHGRIHTSTATVAVLPEIKENQIQINPTDLEIQFFRASSKGGQNVQKVSTAVRLIHKPTGIVVTAQNERFQEQNRIIALSLLRAKLYERGEAEKERTIAGYRSVIGRGMRAEKIRTYNFPQSRITDHRIKKSFGNLEGILNGNLDKIVDLTSR</sequence>
<organism evidence="5 6">
    <name type="scientific">Candidatus Woesebacteria bacterium CG07_land_8_20_14_0_80_44_9</name>
    <dbReference type="NCBI Taxonomy" id="1975058"/>
    <lineage>
        <taxon>Bacteria</taxon>
        <taxon>Candidatus Woeseibacteriota</taxon>
    </lineage>
</organism>
<dbReference type="AlphaFoldDB" id="A0A2M6YE95"/>
<dbReference type="InterPro" id="IPR045853">
    <property type="entry name" value="Pep_chain_release_fac_I_sf"/>
</dbReference>
<dbReference type="SUPFAM" id="SSF75620">
    <property type="entry name" value="Release factor"/>
    <property type="match status" value="1"/>
</dbReference>
<evidence type="ECO:0000313" key="6">
    <source>
        <dbReference type="Proteomes" id="UP000231669"/>
    </source>
</evidence>
<evidence type="ECO:0000256" key="1">
    <source>
        <dbReference type="ARBA" id="ARBA00010835"/>
    </source>
</evidence>
<dbReference type="Gene3D" id="3.30.160.20">
    <property type="match status" value="1"/>
</dbReference>
<dbReference type="SMART" id="SM00937">
    <property type="entry name" value="PCRF"/>
    <property type="match status" value="1"/>
</dbReference>
<dbReference type="PANTHER" id="PTHR43804:SF7">
    <property type="entry name" value="LD18447P"/>
    <property type="match status" value="1"/>
</dbReference>
<dbReference type="Pfam" id="PF00472">
    <property type="entry name" value="RF-1"/>
    <property type="match status" value="1"/>
</dbReference>
<keyword evidence="2" id="KW-0488">Methylation</keyword>
<dbReference type="Proteomes" id="UP000231669">
    <property type="component" value="Unassembled WGS sequence"/>
</dbReference>
<proteinExistence type="inferred from homology"/>
<dbReference type="InterPro" id="IPR000352">
    <property type="entry name" value="Pep_chain_release_fac_I"/>
</dbReference>
<keyword evidence="3" id="KW-0648">Protein biosynthesis</keyword>
<gene>
    <name evidence="5" type="ORF">COT08_01265</name>
</gene>
<comment type="caution">
    <text evidence="5">The sequence shown here is derived from an EMBL/GenBank/DDBJ whole genome shotgun (WGS) entry which is preliminary data.</text>
</comment>
<reference evidence="6" key="1">
    <citation type="submission" date="2017-09" db="EMBL/GenBank/DDBJ databases">
        <title>Depth-based differentiation of microbial function through sediment-hosted aquifers and enrichment of novel symbionts in the deep terrestrial subsurface.</title>
        <authorList>
            <person name="Probst A.J."/>
            <person name="Ladd B."/>
            <person name="Jarett J.K."/>
            <person name="Geller-Mcgrath D.E."/>
            <person name="Sieber C.M.K."/>
            <person name="Emerson J.B."/>
            <person name="Anantharaman K."/>
            <person name="Thomas B.C."/>
            <person name="Malmstrom R."/>
            <person name="Stieglmeier M."/>
            <person name="Klingl A."/>
            <person name="Woyke T."/>
            <person name="Ryan C.M."/>
            <person name="Banfield J.F."/>
        </authorList>
    </citation>
    <scope>NUCLEOTIDE SEQUENCE [LARGE SCALE GENOMIC DNA]</scope>
</reference>
<dbReference type="Gene3D" id="3.30.70.1660">
    <property type="match status" value="2"/>
</dbReference>
<dbReference type="GO" id="GO:0003747">
    <property type="term" value="F:translation release factor activity"/>
    <property type="evidence" value="ECO:0007669"/>
    <property type="project" value="InterPro"/>
</dbReference>
<feature type="domain" description="Peptide chain release factor" evidence="4">
    <location>
        <begin position="1"/>
        <end position="63"/>
    </location>
</feature>
<evidence type="ECO:0000259" key="4">
    <source>
        <dbReference type="SMART" id="SM00937"/>
    </source>
</evidence>
<evidence type="ECO:0000313" key="5">
    <source>
        <dbReference type="EMBL" id="PIU28457.1"/>
    </source>
</evidence>
<dbReference type="InterPro" id="IPR050057">
    <property type="entry name" value="Prokaryotic/Mito_RF"/>
</dbReference>
<comment type="similarity">
    <text evidence="1">Belongs to the prokaryotic/mitochondrial release factor family.</text>
</comment>
<name>A0A2M6YE95_9BACT</name>
<dbReference type="GO" id="GO:0005737">
    <property type="term" value="C:cytoplasm"/>
    <property type="evidence" value="ECO:0007669"/>
    <property type="project" value="UniProtKB-ARBA"/>
</dbReference>
<accession>A0A2M6YE95</accession>
<dbReference type="Pfam" id="PF03462">
    <property type="entry name" value="PCRF"/>
    <property type="match status" value="1"/>
</dbReference>